<comment type="caution">
    <text evidence="4">The sequence shown here is derived from an EMBL/GenBank/DDBJ whole genome shotgun (WGS) entry which is preliminary data.</text>
</comment>
<dbReference type="Proteomes" id="UP000266188">
    <property type="component" value="Unassembled WGS sequence"/>
</dbReference>
<evidence type="ECO:0000313" key="5">
    <source>
        <dbReference type="Proteomes" id="UP000266188"/>
    </source>
</evidence>
<dbReference type="EMBL" id="MVGC01000024">
    <property type="protein sequence ID" value="RJE26345.1"/>
    <property type="molecule type" value="Genomic_DNA"/>
</dbReference>
<dbReference type="AlphaFoldDB" id="A0A3A3A8Q5"/>
<organism evidence="4 5">
    <name type="scientific">Aspergillus sclerotialis</name>
    <dbReference type="NCBI Taxonomy" id="2070753"/>
    <lineage>
        <taxon>Eukaryota</taxon>
        <taxon>Fungi</taxon>
        <taxon>Dikarya</taxon>
        <taxon>Ascomycota</taxon>
        <taxon>Pezizomycotina</taxon>
        <taxon>Eurotiomycetes</taxon>
        <taxon>Eurotiomycetidae</taxon>
        <taxon>Eurotiales</taxon>
        <taxon>Aspergillaceae</taxon>
        <taxon>Aspergillus</taxon>
        <taxon>Aspergillus subgen. Polypaecilum</taxon>
    </lineage>
</organism>
<dbReference type="PANTHER" id="PTHR44229:SF4">
    <property type="entry name" value="15-HYDROXYPROSTAGLANDIN DEHYDROGENASE [NAD(+)]"/>
    <property type="match status" value="1"/>
</dbReference>
<comment type="similarity">
    <text evidence="1 3">Belongs to the short-chain dehydrogenases/reductases (SDR) family.</text>
</comment>
<keyword evidence="2" id="KW-0560">Oxidoreductase</keyword>
<evidence type="ECO:0000256" key="3">
    <source>
        <dbReference type="RuleBase" id="RU000363"/>
    </source>
</evidence>
<dbReference type="STRING" id="2070753.A0A3A3A8Q5"/>
<keyword evidence="5" id="KW-1185">Reference proteome</keyword>
<evidence type="ECO:0000256" key="1">
    <source>
        <dbReference type="ARBA" id="ARBA00006484"/>
    </source>
</evidence>
<accession>A0A3A3A8Q5</accession>
<dbReference type="SUPFAM" id="SSF51735">
    <property type="entry name" value="NAD(P)-binding Rossmann-fold domains"/>
    <property type="match status" value="1"/>
</dbReference>
<gene>
    <name evidence="4" type="ORF">PHISCL_01318</name>
</gene>
<dbReference type="PANTHER" id="PTHR44229">
    <property type="entry name" value="15-HYDROXYPROSTAGLANDIN DEHYDROGENASE [NAD(+)]"/>
    <property type="match status" value="1"/>
</dbReference>
<dbReference type="GO" id="GO:0005737">
    <property type="term" value="C:cytoplasm"/>
    <property type="evidence" value="ECO:0007669"/>
    <property type="project" value="TreeGrafter"/>
</dbReference>
<dbReference type="Pfam" id="PF00106">
    <property type="entry name" value="adh_short"/>
    <property type="match status" value="1"/>
</dbReference>
<dbReference type="GO" id="GO:0016616">
    <property type="term" value="F:oxidoreductase activity, acting on the CH-OH group of donors, NAD or NADP as acceptor"/>
    <property type="evidence" value="ECO:0007669"/>
    <property type="project" value="TreeGrafter"/>
</dbReference>
<dbReference type="InterPro" id="IPR036291">
    <property type="entry name" value="NAD(P)-bd_dom_sf"/>
</dbReference>
<protein>
    <submittedName>
        <fullName evidence="4">Short chain dehydrogenase reductase</fullName>
    </submittedName>
</protein>
<evidence type="ECO:0000256" key="2">
    <source>
        <dbReference type="ARBA" id="ARBA00023002"/>
    </source>
</evidence>
<dbReference type="Gene3D" id="3.40.50.720">
    <property type="entry name" value="NAD(P)-binding Rossmann-like Domain"/>
    <property type="match status" value="1"/>
</dbReference>
<dbReference type="PRINTS" id="PR00081">
    <property type="entry name" value="GDHRDH"/>
</dbReference>
<evidence type="ECO:0000313" key="4">
    <source>
        <dbReference type="EMBL" id="RJE26345.1"/>
    </source>
</evidence>
<dbReference type="OrthoDB" id="37659at2759"/>
<dbReference type="PRINTS" id="PR00080">
    <property type="entry name" value="SDRFAMILY"/>
</dbReference>
<proteinExistence type="inferred from homology"/>
<dbReference type="InterPro" id="IPR002347">
    <property type="entry name" value="SDR_fam"/>
</dbReference>
<name>A0A3A3A8Q5_9EURO</name>
<sequence>MSRKSIIITGGASGIGKALTNHLCTSPESHITILDVDTTSAQETRLSILSQHPNASISIQRCDVSSWESQALAFSRVYSAQGRIDVVFANAGITEKGTLLPVEGEEEPIKPDTRTAEVNFWGCLYSVKLAIFYIMKNKVDTERNIKGSIICTASSAGLYGFHVAPLYAASKHAIVGLVRSLWRYLDQEKIQINALAPGVIETNIAPDKALFKSMHITPMATAINAVDKLLGDTSLTGRVVELHGENFSFAEQKEFADEGTKNNIEMFWKLGYA</sequence>
<reference evidence="5" key="1">
    <citation type="submission" date="2017-02" db="EMBL/GenBank/DDBJ databases">
        <authorList>
            <person name="Tafer H."/>
            <person name="Lopandic K."/>
        </authorList>
    </citation>
    <scope>NUCLEOTIDE SEQUENCE [LARGE SCALE GENOMIC DNA]</scope>
    <source>
        <strain evidence="5">CBS 366.77</strain>
    </source>
</reference>